<evidence type="ECO:0000313" key="2">
    <source>
        <dbReference type="EMBL" id="OSX60098.1"/>
    </source>
</evidence>
<evidence type="ECO:0000256" key="1">
    <source>
        <dbReference type="SAM" id="MobiDB-lite"/>
    </source>
</evidence>
<protein>
    <submittedName>
        <fullName evidence="2">Uncharacterized protein</fullName>
    </submittedName>
</protein>
<sequence length="164" mass="18683">MIEIEWDAPEASGSHRRYRKASIIHGWVTKLRGTLTDNERVRSRGIREMREARAIRAYKKQKAAQFKGGAKGASGFLYLLSFWPAKRAQTQKQLVVRRHHSSHHRKGSSSRSSSRPSTHRRGTSSGTSGKSRRPDDVQAAQIGRHTSQGRRHSERQRHHGSSKR</sequence>
<dbReference type="RefSeq" id="XP_024336892.1">
    <property type="nucleotide sequence ID" value="XM_024481015.1"/>
</dbReference>
<name>A0A1X6MUR7_9APHY</name>
<dbReference type="EMBL" id="KZ110600">
    <property type="protein sequence ID" value="OSX60098.1"/>
    <property type="molecule type" value="Genomic_DNA"/>
</dbReference>
<organism evidence="2 3">
    <name type="scientific">Postia placenta MAD-698-R-SB12</name>
    <dbReference type="NCBI Taxonomy" id="670580"/>
    <lineage>
        <taxon>Eukaryota</taxon>
        <taxon>Fungi</taxon>
        <taxon>Dikarya</taxon>
        <taxon>Basidiomycota</taxon>
        <taxon>Agaricomycotina</taxon>
        <taxon>Agaricomycetes</taxon>
        <taxon>Polyporales</taxon>
        <taxon>Adustoporiaceae</taxon>
        <taxon>Rhodonia</taxon>
    </lineage>
</organism>
<dbReference type="STRING" id="670580.A0A1X6MUR7"/>
<feature type="region of interest" description="Disordered" evidence="1">
    <location>
        <begin position="89"/>
        <end position="164"/>
    </location>
</feature>
<feature type="compositionally biased region" description="Basic residues" evidence="1">
    <location>
        <begin position="95"/>
        <end position="108"/>
    </location>
</feature>
<gene>
    <name evidence="2" type="ORF">POSPLADRAFT_1058276</name>
</gene>
<reference evidence="2 3" key="1">
    <citation type="submission" date="2017-04" db="EMBL/GenBank/DDBJ databases">
        <title>Genome Sequence of the Model Brown-Rot Fungus Postia placenta SB12.</title>
        <authorList>
            <consortium name="DOE Joint Genome Institute"/>
            <person name="Gaskell J."/>
            <person name="Kersten P."/>
            <person name="Larrondo L.F."/>
            <person name="Canessa P."/>
            <person name="Martinez D."/>
            <person name="Hibbett D."/>
            <person name="Schmoll M."/>
            <person name="Kubicek C.P."/>
            <person name="Martinez A.T."/>
            <person name="Yadav J."/>
            <person name="Master E."/>
            <person name="Magnuson J.K."/>
            <person name="James T."/>
            <person name="Yaver D."/>
            <person name="Berka R."/>
            <person name="Labutti K."/>
            <person name="Lipzen A."/>
            <person name="Aerts A."/>
            <person name="Barry K."/>
            <person name="Henrissat B."/>
            <person name="Blanchette R."/>
            <person name="Grigoriev I."/>
            <person name="Cullen D."/>
        </authorList>
    </citation>
    <scope>NUCLEOTIDE SEQUENCE [LARGE SCALE GENOMIC DNA]</scope>
    <source>
        <strain evidence="2 3">MAD-698-R-SB12</strain>
    </source>
</reference>
<dbReference type="GeneID" id="36325965"/>
<proteinExistence type="predicted"/>
<keyword evidence="3" id="KW-1185">Reference proteome</keyword>
<dbReference type="AlphaFoldDB" id="A0A1X6MUR7"/>
<accession>A0A1X6MUR7</accession>
<dbReference type="OrthoDB" id="3256715at2759"/>
<dbReference type="Proteomes" id="UP000194127">
    <property type="component" value="Unassembled WGS sequence"/>
</dbReference>
<evidence type="ECO:0000313" key="3">
    <source>
        <dbReference type="Proteomes" id="UP000194127"/>
    </source>
</evidence>
<feature type="compositionally biased region" description="Basic residues" evidence="1">
    <location>
        <begin position="147"/>
        <end position="164"/>
    </location>
</feature>